<protein>
    <submittedName>
        <fullName evidence="2">Alpha/beta fold hydrolase</fullName>
    </submittedName>
</protein>
<dbReference type="InterPro" id="IPR051321">
    <property type="entry name" value="PHA/PHB_synthase"/>
</dbReference>
<dbReference type="PANTHER" id="PTHR36837">
    <property type="entry name" value="POLY(3-HYDROXYALKANOATE) POLYMERASE SUBUNIT PHAC"/>
    <property type="match status" value="1"/>
</dbReference>
<reference evidence="2 3" key="1">
    <citation type="submission" date="2018-12" db="EMBL/GenBank/DDBJ databases">
        <title>Bacillus yapensis draft genome sequence.</title>
        <authorList>
            <person name="Yu L."/>
            <person name="Xu X."/>
            <person name="Tang X."/>
        </authorList>
    </citation>
    <scope>NUCLEOTIDE SEQUENCE [LARGE SCALE GENOMIC DNA]</scope>
    <source>
        <strain evidence="2 3">XXST-01</strain>
    </source>
</reference>
<dbReference type="InterPro" id="IPR000073">
    <property type="entry name" value="AB_hydrolase_1"/>
</dbReference>
<dbReference type="Pfam" id="PF00561">
    <property type="entry name" value="Abhydrolase_1"/>
    <property type="match status" value="1"/>
</dbReference>
<dbReference type="EMBL" id="RXNT01000002">
    <property type="protein sequence ID" value="RTR35688.1"/>
    <property type="molecule type" value="Genomic_DNA"/>
</dbReference>
<dbReference type="Proteomes" id="UP000271374">
    <property type="component" value="Unassembled WGS sequence"/>
</dbReference>
<gene>
    <name evidence="2" type="ORF">EKG37_03380</name>
</gene>
<dbReference type="OrthoDB" id="9767934at2"/>
<dbReference type="PANTHER" id="PTHR36837:SF2">
    <property type="entry name" value="POLY(3-HYDROXYALKANOATE) POLYMERASE SUBUNIT PHAC"/>
    <property type="match status" value="1"/>
</dbReference>
<dbReference type="Gene3D" id="3.40.50.1820">
    <property type="entry name" value="alpha/beta hydrolase"/>
    <property type="match status" value="1"/>
</dbReference>
<keyword evidence="3" id="KW-1185">Reference proteome</keyword>
<evidence type="ECO:0000313" key="2">
    <source>
        <dbReference type="EMBL" id="RTR35688.1"/>
    </source>
</evidence>
<accession>A0A431WJJ3</accession>
<evidence type="ECO:0000313" key="3">
    <source>
        <dbReference type="Proteomes" id="UP000271374"/>
    </source>
</evidence>
<name>A0A431WJJ3_9BACI</name>
<dbReference type="GO" id="GO:0016787">
    <property type="term" value="F:hydrolase activity"/>
    <property type="evidence" value="ECO:0007669"/>
    <property type="project" value="UniProtKB-KW"/>
</dbReference>
<sequence length="343" mass="39184">MGLVEEKQRWERFLNVWREEPPKGAETPREAIWKLNKATLWYYPAVNKRYATPIYLIYSLINQATILDLSTGSSVIEAFVDEGFDVYLIDFGVPGYEDKDLTMEDYIVKYIQNGARRVLRHSGVDELSVMGFCLGGTLAAIYASVAKEPIKNLILDVAPIDFFVWPTFSQWIQALRVEELSFERLINQVGLIPSRHMEAGVRLITSPMYVSPYLSLLNKANNEQYVEKWRAFRRWTKEHIPMPGGVLNQLLNDFLRGNKIVEGALTVDGKRADLSNIKANLLVIASTYDRLVPKVTTMKIMDLVSSEDKTYHELQGGHATLTNNGKLPDYLQDWLPERSTPLH</sequence>
<dbReference type="SUPFAM" id="SSF53474">
    <property type="entry name" value="alpha/beta-Hydrolases"/>
    <property type="match status" value="1"/>
</dbReference>
<feature type="domain" description="AB hydrolase-1" evidence="1">
    <location>
        <begin position="72"/>
        <end position="319"/>
    </location>
</feature>
<comment type="caution">
    <text evidence="2">The sequence shown here is derived from an EMBL/GenBank/DDBJ whole genome shotgun (WGS) entry which is preliminary data.</text>
</comment>
<dbReference type="RefSeq" id="WP_126406223.1">
    <property type="nucleotide sequence ID" value="NZ_RXNT01000002.1"/>
</dbReference>
<proteinExistence type="predicted"/>
<organism evidence="2 3">
    <name type="scientific">Bacillus yapensis</name>
    <dbReference type="NCBI Taxonomy" id="2492960"/>
    <lineage>
        <taxon>Bacteria</taxon>
        <taxon>Bacillati</taxon>
        <taxon>Bacillota</taxon>
        <taxon>Bacilli</taxon>
        <taxon>Bacillales</taxon>
        <taxon>Bacillaceae</taxon>
        <taxon>Bacillus</taxon>
    </lineage>
</organism>
<keyword evidence="2" id="KW-0378">Hydrolase</keyword>
<dbReference type="InterPro" id="IPR029058">
    <property type="entry name" value="AB_hydrolase_fold"/>
</dbReference>
<evidence type="ECO:0000259" key="1">
    <source>
        <dbReference type="Pfam" id="PF00561"/>
    </source>
</evidence>
<dbReference type="AlphaFoldDB" id="A0A431WJJ3"/>